<dbReference type="InterPro" id="IPR004369">
    <property type="entry name" value="Prolyl-tRNA_editing_YbaK/EbsC"/>
</dbReference>
<dbReference type="EMBL" id="ABVQ01000037">
    <property type="protein sequence ID" value="EEC56216.1"/>
    <property type="molecule type" value="Genomic_DNA"/>
</dbReference>
<proteinExistence type="inferred from homology"/>
<name>B7AVH5_9FIRM</name>
<comment type="caution">
    <text evidence="6">The sequence shown here is derived from an EMBL/GenBank/DDBJ whole genome shotgun (WGS) entry which is preliminary data.</text>
</comment>
<dbReference type="AlphaFoldDB" id="B7AVH5"/>
<organism evidence="6 7">
    <name type="scientific">[Bacteroides] pectinophilus ATCC 43243</name>
    <dbReference type="NCBI Taxonomy" id="483218"/>
    <lineage>
        <taxon>Bacteria</taxon>
        <taxon>Bacillati</taxon>
        <taxon>Bacillota</taxon>
        <taxon>Clostridia</taxon>
        <taxon>Eubacteriales</taxon>
    </lineage>
</organism>
<dbReference type="EC" id="4.2.-.-" evidence="4"/>
<dbReference type="STRING" id="483218.BACPEC_02723"/>
<keyword evidence="2 4" id="KW-0648">Protein biosynthesis</keyword>
<protein>
    <recommendedName>
        <fullName evidence="4">Cys-tRNA(Pro)/Cys-tRNA(Cys) deacylase</fullName>
        <ecNumber evidence="4">4.2.-.-</ecNumber>
    </recommendedName>
</protein>
<evidence type="ECO:0000256" key="2">
    <source>
        <dbReference type="ARBA" id="ARBA00022917"/>
    </source>
</evidence>
<dbReference type="GO" id="GO:0006412">
    <property type="term" value="P:translation"/>
    <property type="evidence" value="ECO:0007669"/>
    <property type="project" value="UniProtKB-KW"/>
</dbReference>
<dbReference type="PIRSF" id="PIRSF006181">
    <property type="entry name" value="EbsC_YbaK"/>
    <property type="match status" value="1"/>
</dbReference>
<dbReference type="CDD" id="cd00002">
    <property type="entry name" value="YbaK_deacylase"/>
    <property type="match status" value="1"/>
</dbReference>
<dbReference type="PANTHER" id="PTHR30411">
    <property type="entry name" value="CYTOPLASMIC PROTEIN"/>
    <property type="match status" value="1"/>
</dbReference>
<evidence type="ECO:0000256" key="1">
    <source>
        <dbReference type="ARBA" id="ARBA00009798"/>
    </source>
</evidence>
<sequence length="159" mass="17566">MKNHKTNAMRQLDAAGIEYDVKEYEVDENDLSGVHVAAQLGQPPEQVFKTLVLHGDKIGYFVCCLPVDQELDLKKVARASGNKHAEMIPMKDLLGVTGYIRGGCSPIGMKKKFPTFIDETCELFDEMAVSAGVRGMQIIINPQTLIKFTDATLADLTTY</sequence>
<feature type="domain" description="YbaK/aminoacyl-tRNA synthetase-associated" evidence="5">
    <location>
        <begin position="36"/>
        <end position="148"/>
    </location>
</feature>
<dbReference type="Proteomes" id="UP000003136">
    <property type="component" value="Unassembled WGS sequence"/>
</dbReference>
<evidence type="ECO:0000313" key="7">
    <source>
        <dbReference type="Proteomes" id="UP000003136"/>
    </source>
</evidence>
<dbReference type="PANTHER" id="PTHR30411:SF0">
    <property type="entry name" value="CYS-TRNA(PRO)_CYS-TRNA(CYS) DEACYLASE YBAK"/>
    <property type="match status" value="1"/>
</dbReference>
<dbReference type="Pfam" id="PF04073">
    <property type="entry name" value="tRNA_edit"/>
    <property type="match status" value="1"/>
</dbReference>
<dbReference type="InterPro" id="IPR007214">
    <property type="entry name" value="YbaK/aa-tRNA-synth-assoc-dom"/>
</dbReference>
<evidence type="ECO:0000259" key="5">
    <source>
        <dbReference type="Pfam" id="PF04073"/>
    </source>
</evidence>
<dbReference type="SUPFAM" id="SSF55826">
    <property type="entry name" value="YbaK/ProRS associated domain"/>
    <property type="match status" value="1"/>
</dbReference>
<dbReference type="eggNOG" id="COG2606">
    <property type="taxonomic scope" value="Bacteria"/>
</dbReference>
<gene>
    <name evidence="6" type="ORF">BACPEC_02723</name>
</gene>
<keyword evidence="7" id="KW-1185">Reference proteome</keyword>
<evidence type="ECO:0000256" key="3">
    <source>
        <dbReference type="ARBA" id="ARBA00023239"/>
    </source>
</evidence>
<dbReference type="GO" id="GO:0002161">
    <property type="term" value="F:aminoacyl-tRNA deacylase activity"/>
    <property type="evidence" value="ECO:0007669"/>
    <property type="project" value="InterPro"/>
</dbReference>
<dbReference type="GO" id="GO:0016829">
    <property type="term" value="F:lyase activity"/>
    <property type="evidence" value="ECO:0007669"/>
    <property type="project" value="UniProtKB-KW"/>
</dbReference>
<dbReference type="InterPro" id="IPR036754">
    <property type="entry name" value="YbaK/aa-tRNA-synt-asso_dom_sf"/>
</dbReference>
<accession>B7AVH5</accession>
<evidence type="ECO:0000313" key="6">
    <source>
        <dbReference type="EMBL" id="EEC56216.1"/>
    </source>
</evidence>
<dbReference type="Gene3D" id="3.90.960.10">
    <property type="entry name" value="YbaK/aminoacyl-tRNA synthetase-associated domain"/>
    <property type="match status" value="1"/>
</dbReference>
<reference evidence="6 7" key="1">
    <citation type="submission" date="2008-11" db="EMBL/GenBank/DDBJ databases">
        <title>Draft genome sequence of Bacteroides pectinophilus (ATCC 43243).</title>
        <authorList>
            <person name="Sudarsanam P."/>
            <person name="Ley R."/>
            <person name="Guruge J."/>
            <person name="Turnbaugh P.J."/>
            <person name="Mahowald M."/>
            <person name="Liep D."/>
            <person name="Gordon J."/>
        </authorList>
    </citation>
    <scope>NUCLEOTIDE SEQUENCE [LARGE SCALE GENOMIC DNA]</scope>
    <source>
        <strain evidence="6 7">ATCC 43243</strain>
    </source>
</reference>
<keyword evidence="3 4" id="KW-0456">Lyase</keyword>
<dbReference type="HOGENOM" id="CLU_094875_3_0_9"/>
<reference evidence="6 7" key="2">
    <citation type="submission" date="2008-11" db="EMBL/GenBank/DDBJ databases">
        <authorList>
            <person name="Fulton L."/>
            <person name="Clifton S."/>
            <person name="Fulton B."/>
            <person name="Xu J."/>
            <person name="Minx P."/>
            <person name="Pepin K.H."/>
            <person name="Johnson M."/>
            <person name="Bhonagiri V."/>
            <person name="Nash W.E."/>
            <person name="Mardis E.R."/>
            <person name="Wilson R.K."/>
        </authorList>
    </citation>
    <scope>NUCLEOTIDE SEQUENCE [LARGE SCALE GENOMIC DNA]</scope>
    <source>
        <strain evidence="6 7">ATCC 43243</strain>
    </source>
</reference>
<evidence type="ECO:0000256" key="4">
    <source>
        <dbReference type="PIRNR" id="PIRNR006181"/>
    </source>
</evidence>
<comment type="similarity">
    <text evidence="1 4">Belongs to the prolyl-tRNA editing family. YbaK/EbsC subfamily.</text>
</comment>
<dbReference type="NCBIfam" id="TIGR00011">
    <property type="entry name" value="YbaK_EbsC"/>
    <property type="match status" value="1"/>
</dbReference>